<evidence type="ECO:0000313" key="2">
    <source>
        <dbReference type="Proteomes" id="UP001233999"/>
    </source>
</evidence>
<protein>
    <submittedName>
        <fullName evidence="1">Uncharacterized protein</fullName>
    </submittedName>
</protein>
<reference evidence="1" key="1">
    <citation type="journal article" date="2023" name="IScience">
        <title>Live-bearing cockroach genome reveals convergent evolutionary mechanisms linked to viviparity in insects and beyond.</title>
        <authorList>
            <person name="Fouks B."/>
            <person name="Harrison M.C."/>
            <person name="Mikhailova A.A."/>
            <person name="Marchal E."/>
            <person name="English S."/>
            <person name="Carruthers M."/>
            <person name="Jennings E.C."/>
            <person name="Chiamaka E.L."/>
            <person name="Frigard R.A."/>
            <person name="Pippel M."/>
            <person name="Attardo G.M."/>
            <person name="Benoit J.B."/>
            <person name="Bornberg-Bauer E."/>
            <person name="Tobe S.S."/>
        </authorList>
    </citation>
    <scope>NUCLEOTIDE SEQUENCE</scope>
    <source>
        <strain evidence="1">Stay&amp;Tobe</strain>
    </source>
</reference>
<reference evidence="1" key="2">
    <citation type="submission" date="2023-05" db="EMBL/GenBank/DDBJ databases">
        <authorList>
            <person name="Fouks B."/>
        </authorList>
    </citation>
    <scope>NUCLEOTIDE SEQUENCE</scope>
    <source>
        <strain evidence="1">Stay&amp;Tobe</strain>
        <tissue evidence="1">Testes</tissue>
    </source>
</reference>
<name>A0AAD8E2H7_DIPPU</name>
<gene>
    <name evidence="1" type="ORF">L9F63_026052</name>
</gene>
<dbReference type="EMBL" id="JASPKZ010010496">
    <property type="protein sequence ID" value="KAJ9574304.1"/>
    <property type="molecule type" value="Genomic_DNA"/>
</dbReference>
<feature type="non-terminal residue" evidence="1">
    <location>
        <position position="69"/>
    </location>
</feature>
<feature type="non-terminal residue" evidence="1">
    <location>
        <position position="1"/>
    </location>
</feature>
<dbReference type="Proteomes" id="UP001233999">
    <property type="component" value="Unassembled WGS sequence"/>
</dbReference>
<organism evidence="1 2">
    <name type="scientific">Diploptera punctata</name>
    <name type="common">Pacific beetle cockroach</name>
    <dbReference type="NCBI Taxonomy" id="6984"/>
    <lineage>
        <taxon>Eukaryota</taxon>
        <taxon>Metazoa</taxon>
        <taxon>Ecdysozoa</taxon>
        <taxon>Arthropoda</taxon>
        <taxon>Hexapoda</taxon>
        <taxon>Insecta</taxon>
        <taxon>Pterygota</taxon>
        <taxon>Neoptera</taxon>
        <taxon>Polyneoptera</taxon>
        <taxon>Dictyoptera</taxon>
        <taxon>Blattodea</taxon>
        <taxon>Blaberoidea</taxon>
        <taxon>Blaberidae</taxon>
        <taxon>Diplopterinae</taxon>
        <taxon>Diploptera</taxon>
    </lineage>
</organism>
<proteinExistence type="predicted"/>
<accession>A0AAD8E2H7</accession>
<evidence type="ECO:0000313" key="1">
    <source>
        <dbReference type="EMBL" id="KAJ9574304.1"/>
    </source>
</evidence>
<sequence length="69" mass="7784">LGHSSTHPCLTPSFFHPRTPSFRGPPLFHPYIPASVFLHLVSHEDVTAILILTNILCNSKYAFQCSQHR</sequence>
<dbReference type="AlphaFoldDB" id="A0AAD8E2H7"/>
<comment type="caution">
    <text evidence="1">The sequence shown here is derived from an EMBL/GenBank/DDBJ whole genome shotgun (WGS) entry which is preliminary data.</text>
</comment>
<keyword evidence="2" id="KW-1185">Reference proteome</keyword>